<accession>A0AAE0SHL2</accession>
<evidence type="ECO:0000313" key="3">
    <source>
        <dbReference type="Proteomes" id="UP001195483"/>
    </source>
</evidence>
<evidence type="ECO:0000313" key="2">
    <source>
        <dbReference type="EMBL" id="KAK3591565.1"/>
    </source>
</evidence>
<feature type="region of interest" description="Disordered" evidence="1">
    <location>
        <begin position="43"/>
        <end position="74"/>
    </location>
</feature>
<feature type="non-terminal residue" evidence="2">
    <location>
        <position position="1"/>
    </location>
</feature>
<organism evidence="2 3">
    <name type="scientific">Potamilus streckersoni</name>
    <dbReference type="NCBI Taxonomy" id="2493646"/>
    <lineage>
        <taxon>Eukaryota</taxon>
        <taxon>Metazoa</taxon>
        <taxon>Spiralia</taxon>
        <taxon>Lophotrochozoa</taxon>
        <taxon>Mollusca</taxon>
        <taxon>Bivalvia</taxon>
        <taxon>Autobranchia</taxon>
        <taxon>Heteroconchia</taxon>
        <taxon>Palaeoheterodonta</taxon>
        <taxon>Unionida</taxon>
        <taxon>Unionoidea</taxon>
        <taxon>Unionidae</taxon>
        <taxon>Ambleminae</taxon>
        <taxon>Lampsilini</taxon>
        <taxon>Potamilus</taxon>
    </lineage>
</organism>
<evidence type="ECO:0000256" key="1">
    <source>
        <dbReference type="SAM" id="MobiDB-lite"/>
    </source>
</evidence>
<sequence>TKAIFTWSGTLEQEQDSQEDSHCLENGTEPNIKYVKREKIIPQKGDSDKRQIQNGNINSNKTKKSKRFNCGIET</sequence>
<comment type="caution">
    <text evidence="2">The sequence shown here is derived from an EMBL/GenBank/DDBJ whole genome shotgun (WGS) entry which is preliminary data.</text>
</comment>
<reference evidence="2" key="1">
    <citation type="journal article" date="2021" name="Genome Biol. Evol.">
        <title>A High-Quality Reference Genome for a Parasitic Bivalve with Doubly Uniparental Inheritance (Bivalvia: Unionida).</title>
        <authorList>
            <person name="Smith C.H."/>
        </authorList>
    </citation>
    <scope>NUCLEOTIDE SEQUENCE</scope>
    <source>
        <strain evidence="2">CHS0354</strain>
    </source>
</reference>
<name>A0AAE0SHL2_9BIVA</name>
<dbReference type="EMBL" id="JAEAOA010002348">
    <property type="protein sequence ID" value="KAK3591565.1"/>
    <property type="molecule type" value="Genomic_DNA"/>
</dbReference>
<dbReference type="AlphaFoldDB" id="A0AAE0SHL2"/>
<reference evidence="2" key="3">
    <citation type="submission" date="2023-05" db="EMBL/GenBank/DDBJ databases">
        <authorList>
            <person name="Smith C.H."/>
        </authorList>
    </citation>
    <scope>NUCLEOTIDE SEQUENCE</scope>
    <source>
        <strain evidence="2">CHS0354</strain>
        <tissue evidence="2">Mantle</tissue>
    </source>
</reference>
<reference evidence="2" key="2">
    <citation type="journal article" date="2021" name="Genome Biol. Evol.">
        <title>Developing a high-quality reference genome for a parasitic bivalve with doubly uniparental inheritance (Bivalvia: Unionida).</title>
        <authorList>
            <person name="Smith C.H."/>
        </authorList>
    </citation>
    <scope>NUCLEOTIDE SEQUENCE</scope>
    <source>
        <strain evidence="2">CHS0354</strain>
        <tissue evidence="2">Mantle</tissue>
    </source>
</reference>
<dbReference type="Proteomes" id="UP001195483">
    <property type="component" value="Unassembled WGS sequence"/>
</dbReference>
<feature type="region of interest" description="Disordered" evidence="1">
    <location>
        <begin position="1"/>
        <end position="29"/>
    </location>
</feature>
<protein>
    <submittedName>
        <fullName evidence="2">Uncharacterized protein</fullName>
    </submittedName>
</protein>
<keyword evidence="3" id="KW-1185">Reference proteome</keyword>
<gene>
    <name evidence="2" type="ORF">CHS0354_041610</name>
</gene>
<proteinExistence type="predicted"/>